<accession>A0A1U7JCY9</accession>
<feature type="compositionally biased region" description="Basic and acidic residues" evidence="1">
    <location>
        <begin position="40"/>
        <end position="53"/>
    </location>
</feature>
<organism evidence="2 3">
    <name type="scientific">Pseudovibrio exalbescens</name>
    <dbReference type="NCBI Taxonomy" id="197461"/>
    <lineage>
        <taxon>Bacteria</taxon>
        <taxon>Pseudomonadati</taxon>
        <taxon>Pseudomonadota</taxon>
        <taxon>Alphaproteobacteria</taxon>
        <taxon>Hyphomicrobiales</taxon>
        <taxon>Stappiaceae</taxon>
        <taxon>Pseudovibrio</taxon>
    </lineage>
</organism>
<comment type="caution">
    <text evidence="2">The sequence shown here is derived from an EMBL/GenBank/DDBJ whole genome shotgun (WGS) entry which is preliminary data.</text>
</comment>
<protein>
    <submittedName>
        <fullName evidence="2">Uncharacterized protein</fullName>
    </submittedName>
</protein>
<dbReference type="EMBL" id="LVVZ01000041">
    <property type="protein sequence ID" value="OKL42587.1"/>
    <property type="molecule type" value="Genomic_DNA"/>
</dbReference>
<sequence length="60" mass="6701">MDSHQALAEKKPQEVNLDAYYKPVGINAINAASCSCCCSKEKKPDTSYKDRSFEYPLPTD</sequence>
<keyword evidence="3" id="KW-1185">Reference proteome</keyword>
<dbReference type="RefSeq" id="WP_028482621.1">
    <property type="nucleotide sequence ID" value="NZ_LVVZ01000041.1"/>
</dbReference>
<name>A0A1U7JCY9_9HYPH</name>
<dbReference type="Proteomes" id="UP000185783">
    <property type="component" value="Unassembled WGS sequence"/>
</dbReference>
<dbReference type="AlphaFoldDB" id="A0A1U7JCY9"/>
<feature type="region of interest" description="Disordered" evidence="1">
    <location>
        <begin position="40"/>
        <end position="60"/>
    </location>
</feature>
<evidence type="ECO:0000313" key="2">
    <source>
        <dbReference type="EMBL" id="OKL42587.1"/>
    </source>
</evidence>
<gene>
    <name evidence="2" type="ORF">A3843_18190</name>
</gene>
<evidence type="ECO:0000256" key="1">
    <source>
        <dbReference type="SAM" id="MobiDB-lite"/>
    </source>
</evidence>
<reference evidence="2 3" key="1">
    <citation type="submission" date="2016-03" db="EMBL/GenBank/DDBJ databases">
        <title>Genome sequence of Nesiotobacter sp. nov., a moderately halophilic alphaproteobacterium isolated from the Yellow Sea, China.</title>
        <authorList>
            <person name="Zhang G."/>
            <person name="Zhang R."/>
        </authorList>
    </citation>
    <scope>NUCLEOTIDE SEQUENCE [LARGE SCALE GENOMIC DNA]</scope>
    <source>
        <strain evidence="2 3">WB1-6</strain>
    </source>
</reference>
<proteinExistence type="predicted"/>
<evidence type="ECO:0000313" key="3">
    <source>
        <dbReference type="Proteomes" id="UP000185783"/>
    </source>
</evidence>